<protein>
    <recommendedName>
        <fullName evidence="4">ABC transporter domain-containing protein</fullName>
    </recommendedName>
</protein>
<dbReference type="GO" id="GO:0005524">
    <property type="term" value="F:ATP binding"/>
    <property type="evidence" value="ECO:0007669"/>
    <property type="project" value="InterPro"/>
</dbReference>
<keyword evidence="6" id="KW-1185">Reference proteome</keyword>
<proteinExistence type="predicted"/>
<feature type="region of interest" description="Disordered" evidence="2">
    <location>
        <begin position="558"/>
        <end position="577"/>
    </location>
</feature>
<evidence type="ECO:0000256" key="3">
    <source>
        <dbReference type="SAM" id="Phobius"/>
    </source>
</evidence>
<dbReference type="PROSITE" id="PS00211">
    <property type="entry name" value="ABC_TRANSPORTER_1"/>
    <property type="match status" value="1"/>
</dbReference>
<dbReference type="Gene3D" id="3.40.50.300">
    <property type="entry name" value="P-loop containing nucleotide triphosphate hydrolases"/>
    <property type="match status" value="1"/>
</dbReference>
<keyword evidence="3" id="KW-1133">Transmembrane helix</keyword>
<evidence type="ECO:0000313" key="5">
    <source>
        <dbReference type="EMBL" id="KAG5643687.1"/>
    </source>
</evidence>
<evidence type="ECO:0000259" key="4">
    <source>
        <dbReference type="PROSITE" id="PS50893"/>
    </source>
</evidence>
<dbReference type="SUPFAM" id="SSF52540">
    <property type="entry name" value="P-loop containing nucleoside triphosphate hydrolases"/>
    <property type="match status" value="1"/>
</dbReference>
<dbReference type="InterPro" id="IPR027417">
    <property type="entry name" value="P-loop_NTPase"/>
</dbReference>
<comment type="caution">
    <text evidence="5">The sequence shown here is derived from an EMBL/GenBank/DDBJ whole genome shotgun (WGS) entry which is preliminary data.</text>
</comment>
<keyword evidence="3" id="KW-0472">Membrane</keyword>
<reference evidence="5" key="2">
    <citation type="submission" date="2021-10" db="EMBL/GenBank/DDBJ databases">
        <title>Phylogenomics reveals ancestral predisposition of the termite-cultivated fungus Termitomyces towards a domesticated lifestyle.</title>
        <authorList>
            <person name="Auxier B."/>
            <person name="Grum-Grzhimaylo A."/>
            <person name="Cardenas M.E."/>
            <person name="Lodge J.D."/>
            <person name="Laessoe T."/>
            <person name="Pedersen O."/>
            <person name="Smith M.E."/>
            <person name="Kuyper T.W."/>
            <person name="Franco-Molano E.A."/>
            <person name="Baroni T.J."/>
            <person name="Aanen D.K."/>
        </authorList>
    </citation>
    <scope>NUCLEOTIDE SEQUENCE</scope>
    <source>
        <strain evidence="5">AP01</strain>
        <tissue evidence="5">Mycelium</tissue>
    </source>
</reference>
<dbReference type="PROSITE" id="PS50893">
    <property type="entry name" value="ABC_TRANSPORTER_2"/>
    <property type="match status" value="1"/>
</dbReference>
<accession>A0A9P7GAK0</accession>
<feature type="transmembrane region" description="Helical" evidence="3">
    <location>
        <begin position="496"/>
        <end position="517"/>
    </location>
</feature>
<reference evidence="5" key="1">
    <citation type="submission" date="2020-07" db="EMBL/GenBank/DDBJ databases">
        <authorList>
            <person name="Nieuwenhuis M."/>
            <person name="Van De Peppel L.J.J."/>
        </authorList>
    </citation>
    <scope>NUCLEOTIDE SEQUENCE</scope>
    <source>
        <strain evidence="5">AP01</strain>
        <tissue evidence="5">Mycelium</tissue>
    </source>
</reference>
<dbReference type="CDD" id="cd03233">
    <property type="entry name" value="ABCG_PDR_domain1"/>
    <property type="match status" value="1"/>
</dbReference>
<keyword evidence="3" id="KW-0812">Transmembrane</keyword>
<feature type="domain" description="ABC transporter" evidence="4">
    <location>
        <begin position="134"/>
        <end position="387"/>
    </location>
</feature>
<sequence length="577" mass="63313">MDSAPLSRIPSAPTVVGEPAASATGEIRGHNVTHVDIESLDPAGAQELRRTLTKTSGAVHQQEARNSFTSSNATLTGIAGGEEPFDFKKTLRTILRKREEAQIQSRRLGVVFRDLEVQGLGATNAYQPTLGSLFNYKNVISNIQKARHPPVRNIISGFEGVVQPGEMLLVLGRPGSGCTTFLKTLANIRDEYYAINGDIHYDSLSPSDVEKHFRGDVQYCPEDDVHFPTLTVQQTLEFAAKTRTPHVRAGETRKSYVNLKTDILTTIFGLRHTRNTPVGDAAIRGVSGGEKKRVSIAESLAARGCIGAWDNSTRGLDASTALEYVRALRIATDTFDVTTIVSIYQAGESLYRHFDKVCLIYDGKMAYFGPADQARQYFIDMGYEPANRQTTADFLVAVTDPNGRITRPGVLSLPRTADEFANHFKKSSLGAANKEELESYIAKFVGKPDSASAYIASAQAEHAKHVRKASSYLLSVPMQVRAVMLRRVQIMNGNKLAVGLNIFSFVFQALILGSVFLKAPEATSAYFSRGGILFLYAPALFTYEPMFNHSQLSAFHRSHHDGRDPCPLQPASHRPQA</sequence>
<evidence type="ECO:0000313" key="6">
    <source>
        <dbReference type="Proteomes" id="UP000775547"/>
    </source>
</evidence>
<evidence type="ECO:0000256" key="2">
    <source>
        <dbReference type="SAM" id="MobiDB-lite"/>
    </source>
</evidence>
<dbReference type="GO" id="GO:0016887">
    <property type="term" value="F:ATP hydrolysis activity"/>
    <property type="evidence" value="ECO:0007669"/>
    <property type="project" value="InterPro"/>
</dbReference>
<organism evidence="5 6">
    <name type="scientific">Asterophora parasitica</name>
    <dbReference type="NCBI Taxonomy" id="117018"/>
    <lineage>
        <taxon>Eukaryota</taxon>
        <taxon>Fungi</taxon>
        <taxon>Dikarya</taxon>
        <taxon>Basidiomycota</taxon>
        <taxon>Agaricomycotina</taxon>
        <taxon>Agaricomycetes</taxon>
        <taxon>Agaricomycetidae</taxon>
        <taxon>Agaricales</taxon>
        <taxon>Tricholomatineae</taxon>
        <taxon>Lyophyllaceae</taxon>
        <taxon>Asterophora</taxon>
    </lineage>
</organism>
<dbReference type="OrthoDB" id="245989at2759"/>
<dbReference type="AlphaFoldDB" id="A0A9P7GAK0"/>
<evidence type="ECO:0000256" key="1">
    <source>
        <dbReference type="ARBA" id="ARBA00022448"/>
    </source>
</evidence>
<dbReference type="InterPro" id="IPR017871">
    <property type="entry name" value="ABC_transporter-like_CS"/>
</dbReference>
<gene>
    <name evidence="5" type="ORF">DXG03_000520</name>
</gene>
<keyword evidence="1" id="KW-0813">Transport</keyword>
<dbReference type="Proteomes" id="UP000775547">
    <property type="component" value="Unassembled WGS sequence"/>
</dbReference>
<dbReference type="InterPro" id="IPR029481">
    <property type="entry name" value="ABC_trans_N"/>
</dbReference>
<dbReference type="EMBL" id="JABCKV010000100">
    <property type="protein sequence ID" value="KAG5643687.1"/>
    <property type="molecule type" value="Genomic_DNA"/>
</dbReference>
<dbReference type="PANTHER" id="PTHR19241">
    <property type="entry name" value="ATP-BINDING CASSETTE TRANSPORTER"/>
    <property type="match status" value="1"/>
</dbReference>
<dbReference type="InterPro" id="IPR034001">
    <property type="entry name" value="ABCG_PDR_1"/>
</dbReference>
<dbReference type="Pfam" id="PF00005">
    <property type="entry name" value="ABC_tran"/>
    <property type="match status" value="1"/>
</dbReference>
<dbReference type="Pfam" id="PF14510">
    <property type="entry name" value="ABC_trans_N"/>
    <property type="match status" value="1"/>
</dbReference>
<feature type="transmembrane region" description="Helical" evidence="3">
    <location>
        <begin position="523"/>
        <end position="543"/>
    </location>
</feature>
<feature type="region of interest" description="Disordered" evidence="2">
    <location>
        <begin position="1"/>
        <end position="23"/>
    </location>
</feature>
<dbReference type="InterPro" id="IPR003439">
    <property type="entry name" value="ABC_transporter-like_ATP-bd"/>
</dbReference>
<name>A0A9P7GAK0_9AGAR</name>